<feature type="domain" description="Protein kinase" evidence="10">
    <location>
        <begin position="48"/>
        <end position="440"/>
    </location>
</feature>
<dbReference type="InterPro" id="IPR011009">
    <property type="entry name" value="Kinase-like_dom_sf"/>
</dbReference>
<keyword evidence="4 9" id="KW-0547">Nucleotide-binding</keyword>
<dbReference type="InterPro" id="IPR051334">
    <property type="entry name" value="SRPK"/>
</dbReference>
<dbReference type="PANTHER" id="PTHR47634:SF9">
    <property type="entry name" value="PROTEIN KINASE DOMAIN-CONTAINING PROTEIN-RELATED"/>
    <property type="match status" value="1"/>
</dbReference>
<dbReference type="Gene3D" id="1.10.510.10">
    <property type="entry name" value="Transferase(Phosphotransferase) domain 1"/>
    <property type="match status" value="1"/>
</dbReference>
<evidence type="ECO:0000256" key="6">
    <source>
        <dbReference type="ARBA" id="ARBA00022840"/>
    </source>
</evidence>
<evidence type="ECO:0000256" key="3">
    <source>
        <dbReference type="ARBA" id="ARBA00022679"/>
    </source>
</evidence>
<dbReference type="GO" id="GO:0005524">
    <property type="term" value="F:ATP binding"/>
    <property type="evidence" value="ECO:0007669"/>
    <property type="project" value="UniProtKB-UniRule"/>
</dbReference>
<dbReference type="GO" id="GO:0050684">
    <property type="term" value="P:regulation of mRNA processing"/>
    <property type="evidence" value="ECO:0007669"/>
    <property type="project" value="TreeGrafter"/>
</dbReference>
<dbReference type="GO" id="GO:0004674">
    <property type="term" value="F:protein serine/threonine kinase activity"/>
    <property type="evidence" value="ECO:0007669"/>
    <property type="project" value="UniProtKB-KW"/>
</dbReference>
<dbReference type="GO" id="GO:0000245">
    <property type="term" value="P:spliceosomal complex assembly"/>
    <property type="evidence" value="ECO:0007669"/>
    <property type="project" value="TreeGrafter"/>
</dbReference>
<keyword evidence="12" id="KW-1185">Reference proteome</keyword>
<accession>A0AAV5ANK0</accession>
<evidence type="ECO:0000313" key="11">
    <source>
        <dbReference type="EMBL" id="GJJ15342.1"/>
    </source>
</evidence>
<dbReference type="EC" id="2.7.11.1" evidence="1"/>
<keyword evidence="5" id="KW-0418">Kinase</keyword>
<evidence type="ECO:0000256" key="1">
    <source>
        <dbReference type="ARBA" id="ARBA00012513"/>
    </source>
</evidence>
<comment type="catalytic activity">
    <reaction evidence="7">
        <text>L-threonyl-[protein] + ATP = O-phospho-L-threonyl-[protein] + ADP + H(+)</text>
        <dbReference type="Rhea" id="RHEA:46608"/>
        <dbReference type="Rhea" id="RHEA-COMP:11060"/>
        <dbReference type="Rhea" id="RHEA-COMP:11605"/>
        <dbReference type="ChEBI" id="CHEBI:15378"/>
        <dbReference type="ChEBI" id="CHEBI:30013"/>
        <dbReference type="ChEBI" id="CHEBI:30616"/>
        <dbReference type="ChEBI" id="CHEBI:61977"/>
        <dbReference type="ChEBI" id="CHEBI:456216"/>
        <dbReference type="EC" id="2.7.11.1"/>
    </reaction>
</comment>
<dbReference type="SMART" id="SM00220">
    <property type="entry name" value="S_TKc"/>
    <property type="match status" value="1"/>
</dbReference>
<dbReference type="InterPro" id="IPR000719">
    <property type="entry name" value="Prot_kinase_dom"/>
</dbReference>
<evidence type="ECO:0000256" key="4">
    <source>
        <dbReference type="ARBA" id="ARBA00022741"/>
    </source>
</evidence>
<evidence type="ECO:0000256" key="5">
    <source>
        <dbReference type="ARBA" id="ARBA00022777"/>
    </source>
</evidence>
<dbReference type="InterPro" id="IPR017441">
    <property type="entry name" value="Protein_kinase_ATP_BS"/>
</dbReference>
<keyword evidence="3" id="KW-0808">Transferase</keyword>
<evidence type="ECO:0000259" key="10">
    <source>
        <dbReference type="PROSITE" id="PS50011"/>
    </source>
</evidence>
<dbReference type="Pfam" id="PF00069">
    <property type="entry name" value="Pkinase"/>
    <property type="match status" value="2"/>
</dbReference>
<evidence type="ECO:0000256" key="2">
    <source>
        <dbReference type="ARBA" id="ARBA00022527"/>
    </source>
</evidence>
<dbReference type="PROSITE" id="PS00107">
    <property type="entry name" value="PROTEIN_KINASE_ATP"/>
    <property type="match status" value="1"/>
</dbReference>
<dbReference type="AlphaFoldDB" id="A0AAV5ANK0"/>
<dbReference type="EMBL" id="BPWL01000011">
    <property type="protein sequence ID" value="GJJ15342.1"/>
    <property type="molecule type" value="Genomic_DNA"/>
</dbReference>
<evidence type="ECO:0000256" key="7">
    <source>
        <dbReference type="ARBA" id="ARBA00047899"/>
    </source>
</evidence>
<sequence>MTSPPPTPNPEDGRRLQSVGIPCEWPERYQPGGYHPVELEDKFKNGAYTVIRKLGYGGFSTVWLAVESLNKRYVALKIMTAKESSTDTELEMAQFLSQKADADPKSEYIVPLLDTFMHEGPNGIHRCLVFEAMGPSATVMLEELPENKPKYYGKMRPRYPKWMAKTMLTHMLRGLAFLHENGIVHGDVQPGNILFAIENISNVEEKELKQNETIPDTVTPIHRRDGKVDKWAPKKVYLEQALYNYVPQSPDLLKVKLSDLGRAFRPSDPPSKPAMPIALRAPELILGKPLSAAIDIWAFGCLMFEFLTARTLFAVATFGWDEQQQNDADDSHFIQFYKVIGKLPDSIIDAWPRSSKYFDLVTGERINPRPQEADDYHSNDMSFQLFGNRYARLEVRFGKDKHETINDEESAVVCSIIRQILSYSPEDRPSAADLLKHPWFALK</sequence>
<gene>
    <name evidence="11" type="ORF">Clacol_009618</name>
</gene>
<proteinExistence type="predicted"/>
<dbReference type="PANTHER" id="PTHR47634">
    <property type="entry name" value="PROTEIN KINASE DOMAIN-CONTAINING PROTEIN-RELATED"/>
    <property type="match status" value="1"/>
</dbReference>
<comment type="catalytic activity">
    <reaction evidence="8">
        <text>L-seryl-[protein] + ATP = O-phospho-L-seryl-[protein] + ADP + H(+)</text>
        <dbReference type="Rhea" id="RHEA:17989"/>
        <dbReference type="Rhea" id="RHEA-COMP:9863"/>
        <dbReference type="Rhea" id="RHEA-COMP:11604"/>
        <dbReference type="ChEBI" id="CHEBI:15378"/>
        <dbReference type="ChEBI" id="CHEBI:29999"/>
        <dbReference type="ChEBI" id="CHEBI:30616"/>
        <dbReference type="ChEBI" id="CHEBI:83421"/>
        <dbReference type="ChEBI" id="CHEBI:456216"/>
        <dbReference type="EC" id="2.7.11.1"/>
    </reaction>
</comment>
<comment type="caution">
    <text evidence="11">The sequence shown here is derived from an EMBL/GenBank/DDBJ whole genome shotgun (WGS) entry which is preliminary data.</text>
</comment>
<organism evidence="11 12">
    <name type="scientific">Clathrus columnatus</name>
    <dbReference type="NCBI Taxonomy" id="1419009"/>
    <lineage>
        <taxon>Eukaryota</taxon>
        <taxon>Fungi</taxon>
        <taxon>Dikarya</taxon>
        <taxon>Basidiomycota</taxon>
        <taxon>Agaricomycotina</taxon>
        <taxon>Agaricomycetes</taxon>
        <taxon>Phallomycetidae</taxon>
        <taxon>Phallales</taxon>
        <taxon>Clathraceae</taxon>
        <taxon>Clathrus</taxon>
    </lineage>
</organism>
<dbReference type="PROSITE" id="PS50011">
    <property type="entry name" value="PROTEIN_KINASE_DOM"/>
    <property type="match status" value="1"/>
</dbReference>
<evidence type="ECO:0000256" key="8">
    <source>
        <dbReference type="ARBA" id="ARBA00048679"/>
    </source>
</evidence>
<keyword evidence="2" id="KW-0723">Serine/threonine-protein kinase</keyword>
<reference evidence="11" key="1">
    <citation type="submission" date="2021-10" db="EMBL/GenBank/DDBJ databases">
        <title>De novo Genome Assembly of Clathrus columnatus (Basidiomycota, Fungi) Using Illumina and Nanopore Sequence Data.</title>
        <authorList>
            <person name="Ogiso-Tanaka E."/>
            <person name="Itagaki H."/>
            <person name="Hosoya T."/>
            <person name="Hosaka K."/>
        </authorList>
    </citation>
    <scope>NUCLEOTIDE SEQUENCE</scope>
    <source>
        <strain evidence="11">MO-923</strain>
    </source>
</reference>
<dbReference type="SUPFAM" id="SSF56112">
    <property type="entry name" value="Protein kinase-like (PK-like)"/>
    <property type="match status" value="1"/>
</dbReference>
<evidence type="ECO:0000313" key="12">
    <source>
        <dbReference type="Proteomes" id="UP001050691"/>
    </source>
</evidence>
<dbReference type="Proteomes" id="UP001050691">
    <property type="component" value="Unassembled WGS sequence"/>
</dbReference>
<name>A0AAV5ANK0_9AGAM</name>
<feature type="binding site" evidence="9">
    <location>
        <position position="77"/>
    </location>
    <ligand>
        <name>ATP</name>
        <dbReference type="ChEBI" id="CHEBI:30616"/>
    </ligand>
</feature>
<keyword evidence="6 9" id="KW-0067">ATP-binding</keyword>
<protein>
    <recommendedName>
        <fullName evidence="1">non-specific serine/threonine protein kinase</fullName>
        <ecNumber evidence="1">2.7.11.1</ecNumber>
    </recommendedName>
</protein>
<evidence type="ECO:0000256" key="9">
    <source>
        <dbReference type="PROSITE-ProRule" id="PRU10141"/>
    </source>
</evidence>
<dbReference type="Gene3D" id="3.30.200.20">
    <property type="entry name" value="Phosphorylase Kinase, domain 1"/>
    <property type="match status" value="1"/>
</dbReference>